<reference evidence="1" key="1">
    <citation type="submission" date="2014-11" db="EMBL/GenBank/DDBJ databases">
        <authorList>
            <person name="Amaro Gonzalez C."/>
        </authorList>
    </citation>
    <scope>NUCLEOTIDE SEQUENCE</scope>
</reference>
<accession>A0A0E9PYK4</accession>
<reference evidence="1" key="2">
    <citation type="journal article" date="2015" name="Fish Shellfish Immunol.">
        <title>Early steps in the European eel (Anguilla anguilla)-Vibrio vulnificus interaction in the gills: Role of the RtxA13 toxin.</title>
        <authorList>
            <person name="Callol A."/>
            <person name="Pajuelo D."/>
            <person name="Ebbesson L."/>
            <person name="Teles M."/>
            <person name="MacKenzie S."/>
            <person name="Amaro C."/>
        </authorList>
    </citation>
    <scope>NUCLEOTIDE SEQUENCE</scope>
</reference>
<protein>
    <submittedName>
        <fullName evidence="1">Uncharacterized protein</fullName>
    </submittedName>
</protein>
<name>A0A0E9PYK4_ANGAN</name>
<evidence type="ECO:0000313" key="1">
    <source>
        <dbReference type="EMBL" id="JAH09342.1"/>
    </source>
</evidence>
<sequence length="34" mass="4066">MQKVSQFNENCITLIFLFRFFSNLECSLHSKLNI</sequence>
<proteinExistence type="predicted"/>
<dbReference type="EMBL" id="GBXM01099235">
    <property type="protein sequence ID" value="JAH09342.1"/>
    <property type="molecule type" value="Transcribed_RNA"/>
</dbReference>
<organism evidence="1">
    <name type="scientific">Anguilla anguilla</name>
    <name type="common">European freshwater eel</name>
    <name type="synonym">Muraena anguilla</name>
    <dbReference type="NCBI Taxonomy" id="7936"/>
    <lineage>
        <taxon>Eukaryota</taxon>
        <taxon>Metazoa</taxon>
        <taxon>Chordata</taxon>
        <taxon>Craniata</taxon>
        <taxon>Vertebrata</taxon>
        <taxon>Euteleostomi</taxon>
        <taxon>Actinopterygii</taxon>
        <taxon>Neopterygii</taxon>
        <taxon>Teleostei</taxon>
        <taxon>Anguilliformes</taxon>
        <taxon>Anguillidae</taxon>
        <taxon>Anguilla</taxon>
    </lineage>
</organism>
<dbReference type="AlphaFoldDB" id="A0A0E9PYK4"/>